<dbReference type="PANTHER" id="PTHR46580:SF4">
    <property type="entry name" value="ATP_GTP-BINDING PROTEIN"/>
    <property type="match status" value="1"/>
</dbReference>
<dbReference type="AlphaFoldDB" id="A0A7K1US73"/>
<gene>
    <name evidence="2" type="ORF">GPX89_08070</name>
</gene>
<dbReference type="SUPFAM" id="SSF69318">
    <property type="entry name" value="Integrin alpha N-terminal domain"/>
    <property type="match status" value="2"/>
</dbReference>
<dbReference type="Proteomes" id="UP000466794">
    <property type="component" value="Unassembled WGS sequence"/>
</dbReference>
<dbReference type="Pfam" id="PF13517">
    <property type="entry name" value="FG-GAP_3"/>
    <property type="match status" value="3"/>
</dbReference>
<evidence type="ECO:0000256" key="1">
    <source>
        <dbReference type="ARBA" id="ARBA00022729"/>
    </source>
</evidence>
<evidence type="ECO:0008006" key="4">
    <source>
        <dbReference type="Google" id="ProtNLM"/>
    </source>
</evidence>
<dbReference type="InterPro" id="IPR013517">
    <property type="entry name" value="FG-GAP"/>
</dbReference>
<proteinExistence type="predicted"/>
<keyword evidence="1" id="KW-0732">Signal</keyword>
<comment type="caution">
    <text evidence="2">The sequence shown here is derived from an EMBL/GenBank/DDBJ whole genome shotgun (WGS) entry which is preliminary data.</text>
</comment>
<protein>
    <recommendedName>
        <fullName evidence="4">VCBS repeat-containing protein</fullName>
    </recommendedName>
</protein>
<dbReference type="Gene3D" id="2.130.10.130">
    <property type="entry name" value="Integrin alpha, N-terminal"/>
    <property type="match status" value="3"/>
</dbReference>
<reference evidence="2 3" key="1">
    <citation type="submission" date="2019-12" db="EMBL/GenBank/DDBJ databases">
        <title>Nocardia sp. nov. ET3-3 isolated from soil.</title>
        <authorList>
            <person name="Kanchanasin P."/>
            <person name="Tanasupawat S."/>
            <person name="Yuki M."/>
            <person name="Kudo T."/>
        </authorList>
    </citation>
    <scope>NUCLEOTIDE SEQUENCE [LARGE SCALE GENOMIC DNA]</scope>
    <source>
        <strain evidence="2 3">ET3-3</strain>
    </source>
</reference>
<evidence type="ECO:0000313" key="2">
    <source>
        <dbReference type="EMBL" id="MVU77202.1"/>
    </source>
</evidence>
<dbReference type="EMBL" id="WRPP01000001">
    <property type="protein sequence ID" value="MVU77202.1"/>
    <property type="molecule type" value="Genomic_DNA"/>
</dbReference>
<accession>A0A7K1US73</accession>
<evidence type="ECO:0000313" key="3">
    <source>
        <dbReference type="Proteomes" id="UP000466794"/>
    </source>
</evidence>
<sequence>MRCHVVDIRGQPRSTVKRRRAVRNCHRNGGCGRGQRRSAPISFDELWCDGRQEGRVAEDRDSARDRRAGKRRWRTGVAVAVSALGVTTVLTTGTAHAAGGAAFAPAQFYDTFAGGPFFIRAVDINGDGKPDIVTCDSLQGGWGGLSVLINHTEKGAAGTDFSAPFNVPGVPLAFGCNVADVNGDGKPDLIATDASKLGVGGVVVMLNHTENGSDVPSFGPPQYFAGGLMPAVVAAADINNDGRLDLIVGDTANVVLGTTQVLMNTTAPGSDTVTFSGPFFFNGGITTEGIAAADINGDGKTDLAIGETSSSTVTVLMNFTADGAPVPDLRPTTYFFPFATWVGLADMNNDGKPDLMSDVGILGNPLAGMFSSVNRTPLGSPVPDFPTVLDGAQAHQAGGWATENTAIADFDGDGKPDAVLASPYLNPRNQLSLLRNRTPDGAPALTFDPPALIGDAGWTPNALDTADFNGDGKPDLVAGAFLAVTGRGSLAVLLNTSR</sequence>
<keyword evidence="3" id="KW-1185">Reference proteome</keyword>
<dbReference type="PANTHER" id="PTHR46580">
    <property type="entry name" value="SENSOR KINASE-RELATED"/>
    <property type="match status" value="1"/>
</dbReference>
<dbReference type="InterPro" id="IPR028994">
    <property type="entry name" value="Integrin_alpha_N"/>
</dbReference>
<name>A0A7K1US73_9NOCA</name>
<organism evidence="2 3">
    <name type="scientific">Nocardia terrae</name>
    <dbReference type="NCBI Taxonomy" id="2675851"/>
    <lineage>
        <taxon>Bacteria</taxon>
        <taxon>Bacillati</taxon>
        <taxon>Actinomycetota</taxon>
        <taxon>Actinomycetes</taxon>
        <taxon>Mycobacteriales</taxon>
        <taxon>Nocardiaceae</taxon>
        <taxon>Nocardia</taxon>
    </lineage>
</organism>